<dbReference type="InterPro" id="IPR002994">
    <property type="entry name" value="Surf1/Shy1"/>
</dbReference>
<dbReference type="Proteomes" id="UP000318542">
    <property type="component" value="Unassembled WGS sequence"/>
</dbReference>
<dbReference type="PANTHER" id="PTHR23427:SF2">
    <property type="entry name" value="SURFEIT LOCUS PROTEIN 1"/>
    <property type="match status" value="1"/>
</dbReference>
<protein>
    <recommendedName>
        <fullName evidence="6">SURF1-like protein</fullName>
    </recommendedName>
</protein>
<keyword evidence="3" id="KW-0812">Transmembrane</keyword>
<keyword evidence="8" id="KW-1185">Reference proteome</keyword>
<accession>A0A554WX27</accession>
<evidence type="ECO:0000313" key="8">
    <source>
        <dbReference type="Proteomes" id="UP000318542"/>
    </source>
</evidence>
<keyword evidence="5" id="KW-0472">Membrane</keyword>
<evidence type="ECO:0000256" key="1">
    <source>
        <dbReference type="ARBA" id="ARBA00004370"/>
    </source>
</evidence>
<evidence type="ECO:0000256" key="2">
    <source>
        <dbReference type="ARBA" id="ARBA00007165"/>
    </source>
</evidence>
<dbReference type="InterPro" id="IPR045214">
    <property type="entry name" value="Surf1/Surf4"/>
</dbReference>
<name>A0A554WX27_9BURK</name>
<keyword evidence="4" id="KW-1133">Transmembrane helix</keyword>
<comment type="caution">
    <text evidence="7">The sequence shown here is derived from an EMBL/GenBank/DDBJ whole genome shotgun (WGS) entry which is preliminary data.</text>
</comment>
<keyword evidence="6" id="KW-1003">Cell membrane</keyword>
<sequence>MMRARRVRFVLVTLATVVAVLLTAALGVWQLGRAHTKREWLAVQAQQAALPPLDWAGVADAAARGALPAMAGRAVRLRGRWVGEATVFLDNRPMNGRAGFVVVTPLQPEAGGPALLVQRGWVARRVDDRQALPALATPTGVVEVEGRLAPPPSRLLAFGPDTPGPIRQNIDCATSFL</sequence>
<dbReference type="AlphaFoldDB" id="A0A554WX27"/>
<evidence type="ECO:0000313" key="7">
    <source>
        <dbReference type="EMBL" id="TSE28118.1"/>
    </source>
</evidence>
<dbReference type="GO" id="GO:0005886">
    <property type="term" value="C:plasma membrane"/>
    <property type="evidence" value="ECO:0007669"/>
    <property type="project" value="UniProtKB-SubCell"/>
</dbReference>
<evidence type="ECO:0000256" key="6">
    <source>
        <dbReference type="RuleBase" id="RU363076"/>
    </source>
</evidence>
<comment type="subcellular location">
    <subcellularLocation>
        <location evidence="6">Cell membrane</location>
        <topology evidence="6">Multi-pass membrane protein</topology>
    </subcellularLocation>
    <subcellularLocation>
        <location evidence="1">Membrane</location>
    </subcellularLocation>
</comment>
<dbReference type="PROSITE" id="PS50895">
    <property type="entry name" value="SURF1"/>
    <property type="match status" value="1"/>
</dbReference>
<dbReference type="PANTHER" id="PTHR23427">
    <property type="entry name" value="SURFEIT LOCUS PROTEIN"/>
    <property type="match status" value="1"/>
</dbReference>
<comment type="similarity">
    <text evidence="2 6">Belongs to the SURF1 family.</text>
</comment>
<dbReference type="Pfam" id="PF02104">
    <property type="entry name" value="SURF1"/>
    <property type="match status" value="1"/>
</dbReference>
<dbReference type="CDD" id="cd06662">
    <property type="entry name" value="SURF1"/>
    <property type="match status" value="1"/>
</dbReference>
<proteinExistence type="inferred from homology"/>
<dbReference type="OrthoDB" id="9789940at2"/>
<reference evidence="7 8" key="1">
    <citation type="submission" date="2019-07" db="EMBL/GenBank/DDBJ databases">
        <title>Tepidimonas thermarum AA-1 draft genome.</title>
        <authorList>
            <person name="Da Costa M.S."/>
            <person name="Froufe H.J.C."/>
            <person name="Egas C."/>
            <person name="Albuquerque L."/>
        </authorList>
    </citation>
    <scope>NUCLEOTIDE SEQUENCE [LARGE SCALE GENOMIC DNA]</scope>
    <source>
        <strain evidence="7 8">AA-1</strain>
    </source>
</reference>
<dbReference type="EMBL" id="VJOL01000062">
    <property type="protein sequence ID" value="TSE28118.1"/>
    <property type="molecule type" value="Genomic_DNA"/>
</dbReference>
<evidence type="ECO:0000256" key="5">
    <source>
        <dbReference type="ARBA" id="ARBA00023136"/>
    </source>
</evidence>
<organism evidence="7 8">
    <name type="scientific">Tepidimonas thermarum</name>
    <dbReference type="NCBI Taxonomy" id="335431"/>
    <lineage>
        <taxon>Bacteria</taxon>
        <taxon>Pseudomonadati</taxon>
        <taxon>Pseudomonadota</taxon>
        <taxon>Betaproteobacteria</taxon>
        <taxon>Burkholderiales</taxon>
        <taxon>Tepidimonas</taxon>
    </lineage>
</organism>
<evidence type="ECO:0000256" key="3">
    <source>
        <dbReference type="ARBA" id="ARBA00022692"/>
    </source>
</evidence>
<evidence type="ECO:0000256" key="4">
    <source>
        <dbReference type="ARBA" id="ARBA00022989"/>
    </source>
</evidence>
<gene>
    <name evidence="7" type="ORF">Tther_02350</name>
</gene>